<comment type="caution">
    <text evidence="5">The sequence shown here is derived from an EMBL/GenBank/DDBJ whole genome shotgun (WGS) entry which is preliminary data.</text>
</comment>
<dbReference type="RefSeq" id="WP_386832482.1">
    <property type="nucleotide sequence ID" value="NZ_JBHUNP010000001.1"/>
</dbReference>
<dbReference type="PANTHER" id="PTHR41251">
    <property type="entry name" value="NON-HOMOLOGOUS END JOINING PROTEIN KU"/>
    <property type="match status" value="1"/>
</dbReference>
<organism evidence="5 6">
    <name type="scientific">Devosia albogilva</name>
    <dbReference type="NCBI Taxonomy" id="429726"/>
    <lineage>
        <taxon>Bacteria</taxon>
        <taxon>Pseudomonadati</taxon>
        <taxon>Pseudomonadota</taxon>
        <taxon>Alphaproteobacteria</taxon>
        <taxon>Hyphomicrobiales</taxon>
        <taxon>Devosiaceae</taxon>
        <taxon>Devosia</taxon>
    </lineage>
</organism>
<keyword evidence="2" id="KW-0234">DNA repair</keyword>
<dbReference type="HAMAP" id="MF_01875">
    <property type="entry name" value="Prokaryotic_Ku"/>
    <property type="match status" value="1"/>
</dbReference>
<feature type="domain" description="Ku" evidence="4">
    <location>
        <begin position="54"/>
        <end position="184"/>
    </location>
</feature>
<keyword evidence="1 2" id="KW-0238">DNA-binding</keyword>
<dbReference type="SUPFAM" id="SSF100939">
    <property type="entry name" value="SPOC domain-like"/>
    <property type="match status" value="1"/>
</dbReference>
<dbReference type="Pfam" id="PF02735">
    <property type="entry name" value="Ku"/>
    <property type="match status" value="1"/>
</dbReference>
<evidence type="ECO:0000313" key="5">
    <source>
        <dbReference type="EMBL" id="MFD2647457.1"/>
    </source>
</evidence>
<dbReference type="SMART" id="SM00559">
    <property type="entry name" value="Ku78"/>
    <property type="match status" value="1"/>
</dbReference>
<dbReference type="Proteomes" id="UP001597521">
    <property type="component" value="Unassembled WGS sequence"/>
</dbReference>
<evidence type="ECO:0000256" key="2">
    <source>
        <dbReference type="HAMAP-Rule" id="MF_01875"/>
    </source>
</evidence>
<proteinExistence type="inferred from homology"/>
<dbReference type="EMBL" id="JBHUNP010000001">
    <property type="protein sequence ID" value="MFD2647457.1"/>
    <property type="molecule type" value="Genomic_DNA"/>
</dbReference>
<evidence type="ECO:0000259" key="4">
    <source>
        <dbReference type="SMART" id="SM00559"/>
    </source>
</evidence>
<dbReference type="Gene3D" id="2.40.290.10">
    <property type="match status" value="1"/>
</dbReference>
<accession>A0ABW5QIR7</accession>
<dbReference type="CDD" id="cd00789">
    <property type="entry name" value="KU_like"/>
    <property type="match status" value="1"/>
</dbReference>
<dbReference type="PIRSF" id="PIRSF006493">
    <property type="entry name" value="Prok_Ku"/>
    <property type="match status" value="1"/>
</dbReference>
<dbReference type="PANTHER" id="PTHR41251:SF1">
    <property type="entry name" value="NON-HOMOLOGOUS END JOINING PROTEIN KU"/>
    <property type="match status" value="1"/>
</dbReference>
<keyword evidence="6" id="KW-1185">Reference proteome</keyword>
<reference evidence="6" key="1">
    <citation type="journal article" date="2019" name="Int. J. Syst. Evol. Microbiol.">
        <title>The Global Catalogue of Microorganisms (GCM) 10K type strain sequencing project: providing services to taxonomists for standard genome sequencing and annotation.</title>
        <authorList>
            <consortium name="The Broad Institute Genomics Platform"/>
            <consortium name="The Broad Institute Genome Sequencing Center for Infectious Disease"/>
            <person name="Wu L."/>
            <person name="Ma J."/>
        </authorList>
    </citation>
    <scope>NUCLEOTIDE SEQUENCE [LARGE SCALE GENOMIC DNA]</scope>
    <source>
        <strain evidence="6">CCM 7427</strain>
    </source>
</reference>
<feature type="region of interest" description="Disordered" evidence="3">
    <location>
        <begin position="263"/>
        <end position="323"/>
    </location>
</feature>
<gene>
    <name evidence="2" type="primary">ku</name>
    <name evidence="5" type="ORF">ACFSX5_06550</name>
</gene>
<dbReference type="InterPro" id="IPR016194">
    <property type="entry name" value="SPOC-like_C_dom_sf"/>
</dbReference>
<keyword evidence="2" id="KW-0227">DNA damage</keyword>
<feature type="region of interest" description="Disordered" evidence="3">
    <location>
        <begin position="230"/>
        <end position="251"/>
    </location>
</feature>
<evidence type="ECO:0000256" key="1">
    <source>
        <dbReference type="ARBA" id="ARBA00023125"/>
    </source>
</evidence>
<dbReference type="NCBIfam" id="TIGR02772">
    <property type="entry name" value="Ku_bact"/>
    <property type="match status" value="1"/>
</dbReference>
<comment type="subunit">
    <text evidence="2">Homodimer. Interacts with LigD.</text>
</comment>
<sequence length="323" mass="35332">MASRPVWKGQMRLSLVSIDVELYSATKTTSRPRFRQIHEPSGKPIHYQKVAEGIGPVDKDEIMKGFEYEKGDYVLLTEEEIDAVKLETRKTLELTQFVGACEINPLYFEKPYYMVPADDLAEDAFRVIRDALKQTGKVGLGQLALRGQEYLVAVKPSGKGLLLETLRYEEELREADPYFAEIPAEKADPDLLEVATALIDKKTDEFDASAYKDHYVAALRELIGKKLKNKGKRVTADEDDSTPAKPQKSNVIDLMAALKSSLEGGGKGKAAAAEKPAAKSRATKTNAAKPAASKSRSSSKSTASKSTPAKKPKAAAAPRKKAS</sequence>
<evidence type="ECO:0000256" key="3">
    <source>
        <dbReference type="SAM" id="MobiDB-lite"/>
    </source>
</evidence>
<comment type="function">
    <text evidence="2">With LigD forms a non-homologous end joining (NHEJ) DNA repair enzyme, which repairs dsDNA breaks with reduced fidelity. Binds linear dsDNA with 5'- and 3'- overhangs but not closed circular dsDNA nor ssDNA. Recruits and stimulates the ligase activity of LigD.</text>
</comment>
<comment type="similarity">
    <text evidence="2">Belongs to the prokaryotic Ku family.</text>
</comment>
<protein>
    <recommendedName>
        <fullName evidence="2">Non-homologous end joining protein Ku</fullName>
    </recommendedName>
</protein>
<feature type="compositionally biased region" description="Low complexity" evidence="3">
    <location>
        <begin position="287"/>
        <end position="307"/>
    </location>
</feature>
<dbReference type="InterPro" id="IPR006164">
    <property type="entry name" value="DNA_bd_Ku70/Ku80"/>
</dbReference>
<name>A0ABW5QIR7_9HYPH</name>
<keyword evidence="2" id="KW-0233">DNA recombination</keyword>
<dbReference type="InterPro" id="IPR009187">
    <property type="entry name" value="Prok_Ku"/>
</dbReference>
<evidence type="ECO:0000313" key="6">
    <source>
        <dbReference type="Proteomes" id="UP001597521"/>
    </source>
</evidence>
<feature type="compositionally biased region" description="Basic residues" evidence="3">
    <location>
        <begin position="308"/>
        <end position="323"/>
    </location>
</feature>